<organism evidence="2 3">
    <name type="scientific">Sphingobium cloacae</name>
    <dbReference type="NCBI Taxonomy" id="120107"/>
    <lineage>
        <taxon>Bacteria</taxon>
        <taxon>Pseudomonadati</taxon>
        <taxon>Pseudomonadota</taxon>
        <taxon>Alphaproteobacteria</taxon>
        <taxon>Sphingomonadales</taxon>
        <taxon>Sphingomonadaceae</taxon>
        <taxon>Sphingobium</taxon>
    </lineage>
</organism>
<feature type="domain" description="Methyltransferase type 11" evidence="1">
    <location>
        <begin position="2"/>
        <end position="99"/>
    </location>
</feature>
<dbReference type="AlphaFoldDB" id="A0A1E1EYP5"/>
<dbReference type="InterPro" id="IPR013216">
    <property type="entry name" value="Methyltransf_11"/>
</dbReference>
<protein>
    <submittedName>
        <fullName evidence="2">Methyltransferase</fullName>
    </submittedName>
</protein>
<gene>
    <name evidence="2" type="ORF">SCLO_1003450</name>
</gene>
<dbReference type="CDD" id="cd02440">
    <property type="entry name" value="AdoMet_MTases"/>
    <property type="match status" value="1"/>
</dbReference>
<keyword evidence="3" id="KW-1185">Reference proteome</keyword>
<dbReference type="EMBL" id="AP017655">
    <property type="protein sequence ID" value="BAV63385.1"/>
    <property type="molecule type" value="Genomic_DNA"/>
</dbReference>
<proteinExistence type="predicted"/>
<evidence type="ECO:0000313" key="2">
    <source>
        <dbReference type="EMBL" id="BAV63385.1"/>
    </source>
</evidence>
<dbReference type="Pfam" id="PF08241">
    <property type="entry name" value="Methyltransf_11"/>
    <property type="match status" value="1"/>
</dbReference>
<keyword evidence="2" id="KW-0808">Transferase</keyword>
<dbReference type="KEGG" id="sclo:SCLO_1003450"/>
<dbReference type="GO" id="GO:0008757">
    <property type="term" value="F:S-adenosylmethionine-dependent methyltransferase activity"/>
    <property type="evidence" value="ECO:0007669"/>
    <property type="project" value="InterPro"/>
</dbReference>
<reference evidence="2 3" key="1">
    <citation type="submission" date="2016-10" db="EMBL/GenBank/DDBJ databases">
        <title>Complete Genome Sequence of the Nonylphenol-Degrading Bacterium Sphingobium cloacae JCM 10874T.</title>
        <authorList>
            <person name="Ootsuka M."/>
            <person name="Nishizawa T."/>
            <person name="Ohta H."/>
        </authorList>
    </citation>
    <scope>NUCLEOTIDE SEQUENCE [LARGE SCALE GENOMIC DNA]</scope>
    <source>
        <strain evidence="2 3">JCM 10874</strain>
    </source>
</reference>
<evidence type="ECO:0000259" key="1">
    <source>
        <dbReference type="Pfam" id="PF08241"/>
    </source>
</evidence>
<dbReference type="Gene3D" id="3.40.50.150">
    <property type="entry name" value="Vaccinia Virus protein VP39"/>
    <property type="match status" value="1"/>
</dbReference>
<dbReference type="PANTHER" id="PTHR43861:SF1">
    <property type="entry name" value="TRANS-ACONITATE 2-METHYLTRANSFERASE"/>
    <property type="match status" value="1"/>
</dbReference>
<name>A0A1E1EYP5_9SPHN</name>
<dbReference type="PANTHER" id="PTHR43861">
    <property type="entry name" value="TRANS-ACONITATE 2-METHYLTRANSFERASE-RELATED"/>
    <property type="match status" value="1"/>
</dbReference>
<dbReference type="Proteomes" id="UP000218272">
    <property type="component" value="Chromosome SCLO_1"/>
</dbReference>
<evidence type="ECO:0000313" key="3">
    <source>
        <dbReference type="Proteomes" id="UP000218272"/>
    </source>
</evidence>
<dbReference type="SUPFAM" id="SSF53335">
    <property type="entry name" value="S-adenosyl-L-methionine-dependent methyltransferases"/>
    <property type="match status" value="1"/>
</dbReference>
<dbReference type="InterPro" id="IPR029063">
    <property type="entry name" value="SAM-dependent_MTases_sf"/>
</dbReference>
<dbReference type="RefSeq" id="WP_231923317.1">
    <property type="nucleotide sequence ID" value="NZ_AP017655.1"/>
</dbReference>
<accession>A0A1E1EYP5</accession>
<keyword evidence="2" id="KW-0489">Methyltransferase</keyword>
<dbReference type="GO" id="GO:0032259">
    <property type="term" value="P:methylation"/>
    <property type="evidence" value="ECO:0007669"/>
    <property type="project" value="UniProtKB-KW"/>
</dbReference>
<sequence>MLDIGCGAGATSFALADRVTPAGHVLGIDISTPLIAKAREFAPRHAPVSFRLADAATAPLDDGTFDLLFSRFGVMFFDDPVGAFRHLRRALKPGGRLAFVCWRTAQENDWGRLPLDAVKDIVPLPPRPHPEAPGPFSFSDRDRLTRILGGAGFADIGIDAADHAIPFGPGETREAAIDDALAMALEVGQLARLLADQPGDIRTRAADAVRAAFATKPGEHSVMIDGASWIVTARNPDN</sequence>